<dbReference type="PANTHER" id="PTHR11451:SF44">
    <property type="entry name" value="THREONINE--TRNA LIGASE, CHLOROPLASTIC_MITOCHONDRIAL 2"/>
    <property type="match status" value="1"/>
</dbReference>
<dbReference type="InterPro" id="IPR018163">
    <property type="entry name" value="Thr/Ala-tRNA-synth_IIc_edit"/>
</dbReference>
<dbReference type="InterPro" id="IPR004095">
    <property type="entry name" value="TGS"/>
</dbReference>
<dbReference type="GO" id="GO:0016740">
    <property type="term" value="F:transferase activity"/>
    <property type="evidence" value="ECO:0007669"/>
    <property type="project" value="UniProtKB-ARBA"/>
</dbReference>
<keyword evidence="10 13" id="KW-0648">Protein biosynthesis</keyword>
<dbReference type="Gene3D" id="3.30.54.20">
    <property type="match status" value="1"/>
</dbReference>
<dbReference type="SMART" id="SM00863">
    <property type="entry name" value="tRNA_SAD"/>
    <property type="match status" value="1"/>
</dbReference>
<evidence type="ECO:0000313" key="16">
    <source>
        <dbReference type="EMBL" id="EET61917.1"/>
    </source>
</evidence>
<reference evidence="16" key="1">
    <citation type="submission" date="2009-07" db="EMBL/GenBank/DDBJ databases">
        <authorList>
            <person name="Weinstock G."/>
            <person name="Sodergren E."/>
            <person name="Clifton S."/>
            <person name="Fulton L."/>
            <person name="Fulton B."/>
            <person name="Courtney L."/>
            <person name="Fronick C."/>
            <person name="Harrison M."/>
            <person name="Strong C."/>
            <person name="Farmer C."/>
            <person name="Delahaunty K."/>
            <person name="Markovic C."/>
            <person name="Hall O."/>
            <person name="Minx P."/>
            <person name="Tomlinson C."/>
            <person name="Mitreva M."/>
            <person name="Nelson J."/>
            <person name="Hou S."/>
            <person name="Wollam A."/>
            <person name="Pepin K.H."/>
            <person name="Johnson M."/>
            <person name="Bhonagiri V."/>
            <person name="Nash W.E."/>
            <person name="Warren W."/>
            <person name="Chinwalla A."/>
            <person name="Mardis E.R."/>
            <person name="Wilson R.K."/>
        </authorList>
    </citation>
    <scope>NUCLEOTIDE SEQUENCE [LARGE SCALE GENOMIC DNA]</scope>
    <source>
        <strain evidence="16">DSM 14469</strain>
    </source>
</reference>
<evidence type="ECO:0000256" key="8">
    <source>
        <dbReference type="ARBA" id="ARBA00022840"/>
    </source>
</evidence>
<comment type="catalytic activity">
    <reaction evidence="12 13">
        <text>tRNA(Thr) + L-threonine + ATP = L-threonyl-tRNA(Thr) + AMP + diphosphate + H(+)</text>
        <dbReference type="Rhea" id="RHEA:24624"/>
        <dbReference type="Rhea" id="RHEA-COMP:9670"/>
        <dbReference type="Rhea" id="RHEA-COMP:9704"/>
        <dbReference type="ChEBI" id="CHEBI:15378"/>
        <dbReference type="ChEBI" id="CHEBI:30616"/>
        <dbReference type="ChEBI" id="CHEBI:33019"/>
        <dbReference type="ChEBI" id="CHEBI:57926"/>
        <dbReference type="ChEBI" id="CHEBI:78442"/>
        <dbReference type="ChEBI" id="CHEBI:78534"/>
        <dbReference type="ChEBI" id="CHEBI:456215"/>
        <dbReference type="EC" id="6.1.1.3"/>
    </reaction>
</comment>
<evidence type="ECO:0000256" key="10">
    <source>
        <dbReference type="ARBA" id="ARBA00022917"/>
    </source>
</evidence>
<dbReference type="InterPro" id="IPR045864">
    <property type="entry name" value="aa-tRNA-synth_II/BPL/LPL"/>
</dbReference>
<keyword evidence="7 13" id="KW-0862">Zinc</keyword>
<keyword evidence="17" id="KW-1185">Reference proteome</keyword>
<dbReference type="FunFam" id="3.30.54.20:FF:000002">
    <property type="entry name" value="Threonine--tRNA ligase"/>
    <property type="match status" value="1"/>
</dbReference>
<dbReference type="OrthoDB" id="9802304at2"/>
<dbReference type="EMBL" id="ACCL02000004">
    <property type="protein sequence ID" value="EET61917.1"/>
    <property type="molecule type" value="Genomic_DNA"/>
</dbReference>
<dbReference type="GO" id="GO:0140096">
    <property type="term" value="F:catalytic activity, acting on a protein"/>
    <property type="evidence" value="ECO:0007669"/>
    <property type="project" value="UniProtKB-ARBA"/>
</dbReference>
<comment type="similarity">
    <text evidence="1 13">Belongs to the class-II aminoacyl-tRNA synthetase family.</text>
</comment>
<gene>
    <name evidence="13 16" type="primary">thrS</name>
    <name evidence="16" type="ORF">BRYFOR_06109</name>
</gene>
<comment type="subunit">
    <text evidence="13">Homodimer.</text>
</comment>
<comment type="subcellular location">
    <subcellularLocation>
        <location evidence="13">Cytoplasm</location>
    </subcellularLocation>
</comment>
<dbReference type="eggNOG" id="COG0441">
    <property type="taxonomic scope" value="Bacteria"/>
</dbReference>
<dbReference type="PROSITE" id="PS50862">
    <property type="entry name" value="AA_TRNA_LIGASE_II"/>
    <property type="match status" value="1"/>
</dbReference>
<evidence type="ECO:0000256" key="2">
    <source>
        <dbReference type="ARBA" id="ARBA00022490"/>
    </source>
</evidence>
<dbReference type="HAMAP" id="MF_00184">
    <property type="entry name" value="Thr_tRNA_synth"/>
    <property type="match status" value="1"/>
</dbReference>
<keyword evidence="2 13" id="KW-0963">Cytoplasm</keyword>
<dbReference type="GO" id="GO:0006435">
    <property type="term" value="P:threonyl-tRNA aminoacylation"/>
    <property type="evidence" value="ECO:0007669"/>
    <property type="project" value="UniProtKB-UniRule"/>
</dbReference>
<protein>
    <recommendedName>
        <fullName evidence="13">Threonine--tRNA ligase</fullName>
        <ecNumber evidence="13">6.1.1.3</ecNumber>
    </recommendedName>
    <alternativeName>
        <fullName evidence="13">Threonyl-tRNA synthetase</fullName>
        <shortName evidence="13">ThrRS</shortName>
    </alternativeName>
</protein>
<dbReference type="GO" id="GO:0046872">
    <property type="term" value="F:metal ion binding"/>
    <property type="evidence" value="ECO:0007669"/>
    <property type="project" value="UniProtKB-KW"/>
</dbReference>
<dbReference type="GO" id="GO:0004829">
    <property type="term" value="F:threonine-tRNA ligase activity"/>
    <property type="evidence" value="ECO:0007669"/>
    <property type="project" value="UniProtKB-UniRule"/>
</dbReference>
<evidence type="ECO:0000259" key="14">
    <source>
        <dbReference type="PROSITE" id="PS50862"/>
    </source>
</evidence>
<comment type="cofactor">
    <cofactor evidence="13">
        <name>Zn(2+)</name>
        <dbReference type="ChEBI" id="CHEBI:29105"/>
    </cofactor>
    <text evidence="13">Binds 1 zinc ion per subunit.</text>
</comment>
<dbReference type="InterPro" id="IPR004154">
    <property type="entry name" value="Anticodon-bd"/>
</dbReference>
<evidence type="ECO:0000313" key="17">
    <source>
        <dbReference type="Proteomes" id="UP000005561"/>
    </source>
</evidence>
<dbReference type="CDD" id="cd00860">
    <property type="entry name" value="ThrRS_anticodon"/>
    <property type="match status" value="1"/>
</dbReference>
<keyword evidence="8 13" id="KW-0067">ATP-binding</keyword>
<dbReference type="InterPro" id="IPR033728">
    <property type="entry name" value="ThrRS_core"/>
</dbReference>
<dbReference type="Gene3D" id="3.10.20.30">
    <property type="match status" value="1"/>
</dbReference>
<dbReference type="FunFam" id="3.40.50.800:FF:000001">
    <property type="entry name" value="Threonine--tRNA ligase"/>
    <property type="match status" value="1"/>
</dbReference>
<dbReference type="GO" id="GO:0005524">
    <property type="term" value="F:ATP binding"/>
    <property type="evidence" value="ECO:0007669"/>
    <property type="project" value="UniProtKB-UniRule"/>
</dbReference>
<evidence type="ECO:0000256" key="1">
    <source>
        <dbReference type="ARBA" id="ARBA00008226"/>
    </source>
</evidence>
<keyword evidence="3 13" id="KW-0820">tRNA-binding</keyword>
<keyword evidence="11 13" id="KW-0030">Aminoacyl-tRNA synthetase</keyword>
<dbReference type="FunFam" id="3.30.930.10:FF:000002">
    <property type="entry name" value="Threonine--tRNA ligase"/>
    <property type="match status" value="1"/>
</dbReference>
<name>C6LBW4_9FIRM</name>
<dbReference type="STRING" id="168384.SAMN05660368_00539"/>
<proteinExistence type="inferred from homology"/>
<dbReference type="Pfam" id="PF03129">
    <property type="entry name" value="HGTP_anticodon"/>
    <property type="match status" value="1"/>
</dbReference>
<dbReference type="GO" id="GO:0005737">
    <property type="term" value="C:cytoplasm"/>
    <property type="evidence" value="ECO:0007669"/>
    <property type="project" value="UniProtKB-SubCell"/>
</dbReference>
<dbReference type="InterPro" id="IPR036621">
    <property type="entry name" value="Anticodon-bd_dom_sf"/>
</dbReference>
<evidence type="ECO:0000256" key="5">
    <source>
        <dbReference type="ARBA" id="ARBA00022723"/>
    </source>
</evidence>
<comment type="caution">
    <text evidence="13">Lacks conserved residue(s) required for the propagation of feature annotation.</text>
</comment>
<evidence type="ECO:0000256" key="9">
    <source>
        <dbReference type="ARBA" id="ARBA00022884"/>
    </source>
</evidence>
<evidence type="ECO:0000256" key="3">
    <source>
        <dbReference type="ARBA" id="ARBA00022555"/>
    </source>
</evidence>
<dbReference type="PANTHER" id="PTHR11451">
    <property type="entry name" value="THREONINE-TRNA LIGASE"/>
    <property type="match status" value="1"/>
</dbReference>
<dbReference type="PRINTS" id="PR01047">
    <property type="entry name" value="TRNASYNTHTHR"/>
</dbReference>
<dbReference type="SUPFAM" id="SSF55186">
    <property type="entry name" value="ThrRS/AlaRS common domain"/>
    <property type="match status" value="1"/>
</dbReference>
<dbReference type="PROSITE" id="PS51880">
    <property type="entry name" value="TGS"/>
    <property type="match status" value="1"/>
</dbReference>
<dbReference type="InterPro" id="IPR002320">
    <property type="entry name" value="Thr-tRNA-ligase_IIa"/>
</dbReference>
<evidence type="ECO:0000256" key="13">
    <source>
        <dbReference type="HAMAP-Rule" id="MF_00184"/>
    </source>
</evidence>
<evidence type="ECO:0000256" key="7">
    <source>
        <dbReference type="ARBA" id="ARBA00022833"/>
    </source>
</evidence>
<dbReference type="AlphaFoldDB" id="C6LBW4"/>
<dbReference type="GO" id="GO:0000049">
    <property type="term" value="F:tRNA binding"/>
    <property type="evidence" value="ECO:0007669"/>
    <property type="project" value="UniProtKB-KW"/>
</dbReference>
<evidence type="ECO:0000256" key="11">
    <source>
        <dbReference type="ARBA" id="ARBA00023146"/>
    </source>
</evidence>
<dbReference type="SUPFAM" id="SSF55681">
    <property type="entry name" value="Class II aaRS and biotin synthetases"/>
    <property type="match status" value="1"/>
</dbReference>
<dbReference type="Proteomes" id="UP000005561">
    <property type="component" value="Unassembled WGS sequence"/>
</dbReference>
<dbReference type="InterPro" id="IPR002314">
    <property type="entry name" value="aa-tRNA-synt_IIb"/>
</dbReference>
<dbReference type="CDD" id="cd00771">
    <property type="entry name" value="ThrRS_core"/>
    <property type="match status" value="1"/>
</dbReference>
<dbReference type="InterPro" id="IPR012947">
    <property type="entry name" value="tRNA_SAD"/>
</dbReference>
<dbReference type="FunFam" id="3.30.980.10:FF:000005">
    <property type="entry name" value="Threonyl-tRNA synthetase, mitochondrial"/>
    <property type="match status" value="1"/>
</dbReference>
<dbReference type="InterPro" id="IPR012675">
    <property type="entry name" value="Beta-grasp_dom_sf"/>
</dbReference>
<keyword evidence="6 13" id="KW-0547">Nucleotide-binding</keyword>
<dbReference type="RefSeq" id="WP_006860906.1">
    <property type="nucleotide sequence ID" value="NZ_ACCL02000004.1"/>
</dbReference>
<dbReference type="InterPro" id="IPR047246">
    <property type="entry name" value="ThrRS_anticodon"/>
</dbReference>
<dbReference type="Gene3D" id="3.40.50.800">
    <property type="entry name" value="Anticodon-binding domain"/>
    <property type="match status" value="1"/>
</dbReference>
<dbReference type="Pfam" id="PF07973">
    <property type="entry name" value="tRNA_SAD"/>
    <property type="match status" value="1"/>
</dbReference>
<feature type="binding site" evidence="13">
    <location>
        <position position="383"/>
    </location>
    <ligand>
        <name>Zn(2+)</name>
        <dbReference type="ChEBI" id="CHEBI:29105"/>
        <note>catalytic</note>
    </ligand>
</feature>
<dbReference type="EC" id="6.1.1.3" evidence="13"/>
<dbReference type="InterPro" id="IPR006195">
    <property type="entry name" value="aa-tRNA-synth_II"/>
</dbReference>
<dbReference type="InterPro" id="IPR012676">
    <property type="entry name" value="TGS-like"/>
</dbReference>
<accession>C6LBW4</accession>
<comment type="caution">
    <text evidence="16">The sequence shown here is derived from an EMBL/GenBank/DDBJ whole genome shotgun (WGS) entry which is preliminary data.</text>
</comment>
<keyword evidence="9 13" id="KW-0694">RNA-binding</keyword>
<sequence>MIITLKDGTQKEYQQPMTILEIATDISEGLARAATAGEVDGNVEDLRTVIDRDCQLNILTFDSPEGAGAFRHTTSHIMAQAIKRLYPDVKLAIGPSIADGFYYDIDSDTPLTAEDLEKIEAEMKKIVKEALPITRFTKPRDEAIAYFKEKNEPYKVELIEDLPEDAEISFYQQGEFVDLCAGPHLMSTKPVKAFKLTSLAGAYWRGSEKNKMLTRIYGTSFTKKADLEAYITRMEEAKKRDHRKLGKQLGLFMMRDEGPGFPFFLPNGMIVKNALLDYWREIHRKAGYVEISTPIMLNRQLWETSGHWDHYRENMYTTVIDDTDFAIKPMNCPGGILVYQSEPRSYRDLPLRMGEIGLVHRHEKSGQLHGLMRVRCFNQDDAHIFMTPEQICDEIKGVVKLIDEVYQLFGFKYHVELSTRPENSMGSDEDWEMATDGLRSALDDLGLDYVVNEGDGAFYGPKIDFHLEDSIGRTWQCGTIQLDFQLPLRFNCEYIGADGEKHRPIMIHRVVFGSVERFIGILIEHFAGAFPTWLSPEQVRVLPISDKYLDYADKVNAALNENGIRSSVDTRAEKIGYKIREARLAKVPYMLVVGAKEEEDGKVSVRSRFLGDEGQKNLDDFIAAIKEEIRTREMRKVEVEEN</sequence>
<evidence type="ECO:0000256" key="6">
    <source>
        <dbReference type="ARBA" id="ARBA00022741"/>
    </source>
</evidence>
<feature type="domain" description="Aminoacyl-transfer RNA synthetases class-II family profile" evidence="14">
    <location>
        <begin position="241"/>
        <end position="531"/>
    </location>
</feature>
<feature type="binding site" evidence="13">
    <location>
        <position position="508"/>
    </location>
    <ligand>
        <name>Zn(2+)</name>
        <dbReference type="ChEBI" id="CHEBI:29105"/>
        <note>catalytic</note>
    </ligand>
</feature>
<dbReference type="NCBIfam" id="TIGR00418">
    <property type="entry name" value="thrS"/>
    <property type="match status" value="1"/>
</dbReference>
<evidence type="ECO:0000256" key="4">
    <source>
        <dbReference type="ARBA" id="ARBA00022598"/>
    </source>
</evidence>
<evidence type="ECO:0000259" key="15">
    <source>
        <dbReference type="PROSITE" id="PS51880"/>
    </source>
</evidence>
<dbReference type="SUPFAM" id="SSF81271">
    <property type="entry name" value="TGS-like"/>
    <property type="match status" value="1"/>
</dbReference>
<dbReference type="Gene3D" id="3.30.930.10">
    <property type="entry name" value="Bira Bifunctional Protein, Domain 2"/>
    <property type="match status" value="1"/>
</dbReference>
<feature type="binding site" evidence="13">
    <location>
        <position position="332"/>
    </location>
    <ligand>
        <name>Zn(2+)</name>
        <dbReference type="ChEBI" id="CHEBI:29105"/>
        <note>catalytic</note>
    </ligand>
</feature>
<dbReference type="Pfam" id="PF02824">
    <property type="entry name" value="TGS"/>
    <property type="match status" value="1"/>
</dbReference>
<dbReference type="SUPFAM" id="SSF52954">
    <property type="entry name" value="Class II aaRS ABD-related"/>
    <property type="match status" value="1"/>
</dbReference>
<keyword evidence="5 13" id="KW-0479">Metal-binding</keyword>
<dbReference type="Gene3D" id="3.30.980.10">
    <property type="entry name" value="Threonyl-trna Synthetase, Chain A, domain 2"/>
    <property type="match status" value="1"/>
</dbReference>
<dbReference type="CDD" id="cd01667">
    <property type="entry name" value="TGS_ThrRS"/>
    <property type="match status" value="1"/>
</dbReference>
<feature type="domain" description="TGS" evidence="15">
    <location>
        <begin position="1"/>
        <end position="60"/>
    </location>
</feature>
<evidence type="ECO:0000256" key="12">
    <source>
        <dbReference type="ARBA" id="ARBA00049515"/>
    </source>
</evidence>
<organism evidence="16 17">
    <name type="scientific">Marvinbryantia formatexigens DSM 14469</name>
    <dbReference type="NCBI Taxonomy" id="478749"/>
    <lineage>
        <taxon>Bacteria</taxon>
        <taxon>Bacillati</taxon>
        <taxon>Bacillota</taxon>
        <taxon>Clostridia</taxon>
        <taxon>Lachnospirales</taxon>
        <taxon>Lachnospiraceae</taxon>
        <taxon>Marvinbryantia</taxon>
    </lineage>
</organism>
<keyword evidence="4 13" id="KW-0436">Ligase</keyword>
<dbReference type="Pfam" id="PF00587">
    <property type="entry name" value="tRNA-synt_2b"/>
    <property type="match status" value="1"/>
</dbReference>